<dbReference type="AlphaFoldDB" id="A0A3S4C426"/>
<dbReference type="EMBL" id="OUUZ01000008">
    <property type="protein sequence ID" value="SPQ20867.1"/>
    <property type="molecule type" value="Genomic_DNA"/>
</dbReference>
<dbReference type="InterPro" id="IPR021851">
    <property type="entry name" value="DUF3455"/>
</dbReference>
<organism evidence="2 3">
    <name type="scientific">Thermothielavioides terrestris</name>
    <dbReference type="NCBI Taxonomy" id="2587410"/>
    <lineage>
        <taxon>Eukaryota</taxon>
        <taxon>Fungi</taxon>
        <taxon>Dikarya</taxon>
        <taxon>Ascomycota</taxon>
        <taxon>Pezizomycotina</taxon>
        <taxon>Sordariomycetes</taxon>
        <taxon>Sordariomycetidae</taxon>
        <taxon>Sordariales</taxon>
        <taxon>Chaetomiaceae</taxon>
        <taxon>Thermothielavioides</taxon>
    </lineage>
</organism>
<reference evidence="2 3" key="1">
    <citation type="submission" date="2018-04" db="EMBL/GenBank/DDBJ databases">
        <authorList>
            <person name="Huttner S."/>
            <person name="Dainat J."/>
        </authorList>
    </citation>
    <scope>NUCLEOTIDE SEQUENCE [LARGE SCALE GENOMIC DNA]</scope>
</reference>
<dbReference type="Pfam" id="PF11937">
    <property type="entry name" value="DUF3455"/>
    <property type="match status" value="1"/>
</dbReference>
<sequence length="244" mass="25022">MVSATSVLFAALAAVVSAAPTCKKVVTPTLPQTGGPTQLSPPAASLVLKKIAVGHGIQNYTCSSTAANASATGALAVLYDVTSFYPGTEKTGISQPVWDHLPSDLLWRTPLPLNKLSGSQFGADLTNPFPAPADLRLPGLSTLKFLGHHFFDSAGVPTFDLSAAGLKAVVKKTEQVDAPSNADKGLTGSGAVQWLQLIDNGAGKSVGVSVVYRVLTAGGNPEACSVAGAGSQSVPYAAYYWFFG</sequence>
<evidence type="ECO:0000256" key="1">
    <source>
        <dbReference type="SAM" id="SignalP"/>
    </source>
</evidence>
<keyword evidence="1" id="KW-0732">Signal</keyword>
<feature type="chain" id="PRO_5018685332" evidence="1">
    <location>
        <begin position="19"/>
        <end position="244"/>
    </location>
</feature>
<evidence type="ECO:0000313" key="3">
    <source>
        <dbReference type="Proteomes" id="UP000289323"/>
    </source>
</evidence>
<dbReference type="PANTHER" id="PTHR35567">
    <property type="entry name" value="MALATE DEHYDROGENASE (AFU_ORTHOLOGUE AFUA_2G13800)"/>
    <property type="match status" value="1"/>
</dbReference>
<feature type="signal peptide" evidence="1">
    <location>
        <begin position="1"/>
        <end position="18"/>
    </location>
</feature>
<name>A0A3S4C426_9PEZI</name>
<dbReference type="PANTHER" id="PTHR35567:SF3">
    <property type="entry name" value="MALATE DEHYDROGENASE"/>
    <property type="match status" value="1"/>
</dbReference>
<proteinExistence type="predicted"/>
<dbReference type="Proteomes" id="UP000289323">
    <property type="component" value="Unassembled WGS sequence"/>
</dbReference>
<evidence type="ECO:0000313" key="2">
    <source>
        <dbReference type="EMBL" id="SPQ20867.1"/>
    </source>
</evidence>
<protein>
    <submittedName>
        <fullName evidence="2">66dc3f2b-ac7a-4d02-9e8d-36cfa77808f6</fullName>
    </submittedName>
</protein>
<gene>
    <name evidence="2" type="ORF">TT172_LOCUS3286</name>
</gene>
<accession>A0A3S4C426</accession>